<dbReference type="Pfam" id="PF05141">
    <property type="entry name" value="DIT1_PvcA"/>
    <property type="match status" value="1"/>
</dbReference>
<name>A0ABR3G6P5_9PEZI</name>
<keyword evidence="2" id="KW-1185">Reference proteome</keyword>
<dbReference type="Proteomes" id="UP001447188">
    <property type="component" value="Unassembled WGS sequence"/>
</dbReference>
<accession>A0ABR3G6P5</accession>
<gene>
    <name evidence="1" type="primary">DIT1</name>
    <name evidence="1" type="ORF">Q9L58_009538</name>
</gene>
<comment type="caution">
    <text evidence="1">The sequence shown here is derived from an EMBL/GenBank/DDBJ whole genome shotgun (WGS) entry which is preliminary data.</text>
</comment>
<reference evidence="1 2" key="1">
    <citation type="submission" date="2024-02" db="EMBL/GenBank/DDBJ databases">
        <title>Discinaceae phylogenomics.</title>
        <authorList>
            <person name="Dirks A.C."/>
            <person name="James T.Y."/>
        </authorList>
    </citation>
    <scope>NUCLEOTIDE SEQUENCE [LARGE SCALE GENOMIC DNA]</scope>
    <source>
        <strain evidence="1 2">ACD0624</strain>
    </source>
</reference>
<organism evidence="1 2">
    <name type="scientific">Discina gigas</name>
    <dbReference type="NCBI Taxonomy" id="1032678"/>
    <lineage>
        <taxon>Eukaryota</taxon>
        <taxon>Fungi</taxon>
        <taxon>Dikarya</taxon>
        <taxon>Ascomycota</taxon>
        <taxon>Pezizomycotina</taxon>
        <taxon>Pezizomycetes</taxon>
        <taxon>Pezizales</taxon>
        <taxon>Discinaceae</taxon>
        <taxon>Discina</taxon>
    </lineage>
</organism>
<dbReference type="EMBL" id="JBBBZM010000231">
    <property type="protein sequence ID" value="KAL0631595.1"/>
    <property type="molecule type" value="Genomic_DNA"/>
</dbReference>
<protein>
    <submittedName>
        <fullName evidence="1">Dityrosine synthesis enzyme</fullName>
    </submittedName>
</protein>
<dbReference type="PANTHER" id="PTHR37285:SF5">
    <property type="entry name" value="SPORE WALL MATURATION PROTEIN DIT1"/>
    <property type="match status" value="1"/>
</dbReference>
<dbReference type="InterPro" id="IPR007817">
    <property type="entry name" value="Isocyanide_synthase_DIT1"/>
</dbReference>
<dbReference type="PANTHER" id="PTHR37285">
    <property type="entry name" value="SPORE WALL MATURATION PROTEIN DIT1"/>
    <property type="match status" value="1"/>
</dbReference>
<evidence type="ECO:0000313" key="1">
    <source>
        <dbReference type="EMBL" id="KAL0631595.1"/>
    </source>
</evidence>
<sequence>MVKSSPSPYHQIIAIYCRNAQGDLLAVSGPCKIAFQEYWVSPENSLKPFILNSSTAVSTAAVFPAPEFSHIQREAESISTSKTVLTSVYEYKSPSESQIRGVMAEECIVGSEKEFYWWFIKLILTGSRLDLCEAQGTYNRHAISLAHHVTEVFSKQLRNIAHDDMWHIGYGKEAFETSIMFYTSRNATIRMVLPAFPCKSTSPDKVLGTSPDKGEELSLRRIHMFIQETKKIYPPGVELSIVSDGHVFSDCIGADDTIVDKYGEELVEMRDKLFGVGAGKEIPFMGLYEMFRLDEQSTNLTQEVIPETKVPVFINTVHTAEADLCRLILVASCGIDGESLRANIEKSDPAALALYRGFIRFMSEDLAFHPSMRGTSKSKQKKIAAKIAFEMLKRNQAYSNLIEVLFPFHIRLSIHAHRNDGPKFGINLLGRSDCRTTISLLDEIPESSDELLHIPTPWHNCVIRIVGKSGWFVVKLKIVMAGVMEGVCTMDYIGGMNGCGGYLVVTMAH</sequence>
<proteinExistence type="predicted"/>
<evidence type="ECO:0000313" key="2">
    <source>
        <dbReference type="Proteomes" id="UP001447188"/>
    </source>
</evidence>